<dbReference type="OrthoDB" id="10615598at2759"/>
<accession>A0A165EWW1</accession>
<reference evidence="1 2" key="1">
    <citation type="journal article" date="2016" name="Mol. Biol. Evol.">
        <title>Comparative Genomics of Early-Diverging Mushroom-Forming Fungi Provides Insights into the Origins of Lignocellulose Decay Capabilities.</title>
        <authorList>
            <person name="Nagy L.G."/>
            <person name="Riley R."/>
            <person name="Tritt A."/>
            <person name="Adam C."/>
            <person name="Daum C."/>
            <person name="Floudas D."/>
            <person name="Sun H."/>
            <person name="Yadav J.S."/>
            <person name="Pangilinan J."/>
            <person name="Larsson K.H."/>
            <person name="Matsuura K."/>
            <person name="Barry K."/>
            <person name="Labutti K."/>
            <person name="Kuo R."/>
            <person name="Ohm R.A."/>
            <person name="Bhattacharya S.S."/>
            <person name="Shirouzu T."/>
            <person name="Yoshinaga Y."/>
            <person name="Martin F.M."/>
            <person name="Grigoriev I.V."/>
            <person name="Hibbett D.S."/>
        </authorList>
    </citation>
    <scope>NUCLEOTIDE SEQUENCE [LARGE SCALE GENOMIC DNA]</scope>
    <source>
        <strain evidence="1 2">HHB12733</strain>
    </source>
</reference>
<sequence>MSSEPSSTDSLSEMNTKAAYFALLIEISKDNSWWKHYMKDNRDSTRKFLVAYTEEDFDRINQFTNNMKMIMRKEWVESKMKQEQSKSARIHGSAQLLGKHGAKNTGETVVWPKMERAARKTVPPEPENVEIDARPTVSRISLYTDTPLPSDRYGDRGRAGDDMKLQAGRTRMVAGLQYDESTTHYVWKLSGIKLSYEALSAAKAVLPSADSVSLVPECFQCIYHYDTDINNGYPPHMATQCGGAVFWSNDGHVECCCCREKGILCEFSDLYESEVKYLRGIESDTETTSDQQEIPSIFSDELNPFTKKRRTVDKAAVAYHITNEMKRMKEVITDIEESDRDVKMDDIWDLVRSISAKSKEATNSRGRALHHRRIYHNDVVRLQDEYQTTIRADVVELEKKLYFDNGALQFFPPIRRFVGIAQSFHSSLASATRMSKPVSALSHRWLMGLIGRDSLRKTTFSDKNGEYGFDYLI</sequence>
<gene>
    <name evidence="1" type="ORF">CALCODRAFT_509948</name>
</gene>
<evidence type="ECO:0000313" key="1">
    <source>
        <dbReference type="EMBL" id="KZT55689.1"/>
    </source>
</evidence>
<dbReference type="Proteomes" id="UP000076842">
    <property type="component" value="Unassembled WGS sequence"/>
</dbReference>
<organism evidence="1 2">
    <name type="scientific">Calocera cornea HHB12733</name>
    <dbReference type="NCBI Taxonomy" id="1353952"/>
    <lineage>
        <taxon>Eukaryota</taxon>
        <taxon>Fungi</taxon>
        <taxon>Dikarya</taxon>
        <taxon>Basidiomycota</taxon>
        <taxon>Agaricomycotina</taxon>
        <taxon>Dacrymycetes</taxon>
        <taxon>Dacrymycetales</taxon>
        <taxon>Dacrymycetaceae</taxon>
        <taxon>Calocera</taxon>
    </lineage>
</organism>
<evidence type="ECO:0000313" key="2">
    <source>
        <dbReference type="Proteomes" id="UP000076842"/>
    </source>
</evidence>
<proteinExistence type="predicted"/>
<keyword evidence="2" id="KW-1185">Reference proteome</keyword>
<protein>
    <submittedName>
        <fullName evidence="1">Uncharacterized protein</fullName>
    </submittedName>
</protein>
<name>A0A165EWW1_9BASI</name>
<dbReference type="EMBL" id="KV423990">
    <property type="protein sequence ID" value="KZT55689.1"/>
    <property type="molecule type" value="Genomic_DNA"/>
</dbReference>
<dbReference type="AlphaFoldDB" id="A0A165EWW1"/>
<dbReference type="InParanoid" id="A0A165EWW1"/>